<feature type="compositionally biased region" description="Low complexity" evidence="1">
    <location>
        <begin position="2269"/>
        <end position="2278"/>
    </location>
</feature>
<dbReference type="InterPro" id="IPR046460">
    <property type="entry name" value="UNC80_C"/>
</dbReference>
<feature type="region of interest" description="Disordered" evidence="1">
    <location>
        <begin position="139"/>
        <end position="170"/>
    </location>
</feature>
<sequence>MDVRTEPKKSKPRRLFSFDSVRSGSSSRRSSAASSDYEGPKGARPLNPFDLSNVQENDEDSDGMAQYATQVVEQPMTDQSDAWRSSVDPFADKQSPTRLEPVRPIPLRAMRSFNSDAQPATQSPTRARWESLRQHVLPTPIRSMSPPPRPASAQSSIHGTLPMRSTTPKPSRLARLGFKHVVEQARDMVDDTRKLGGEIMRGCAIARYPETQRSSKESQNHGSTVNLTGTTNAGSSRMDYLRRPQSVVSLSATATTSTGSQGPSLRFLYQILVYHSGPEERGASPHLPHESQVLSTLLCPFLTPTKYPGARLEEETITAMESFELVSRSWTPVDESACVERCIWCTKAASSLSPSESRTRILGSLWRILVPGDKNRILLSPQGFQSIANGLLVLLVALYRSSSTINVDYPMTPSKSNGFPFASANFQQPIHPDIGLLQDMISQFLSGSLGEIEDDRVEEVYGVEFGNADRRHMPSVRRAIFLDSLVNTIENSAGTGEWLLCNVIEQYWPLRNDSLPDTWTTLQAAICSRKLNTFCRLSLLMLQPFVSRASLKPPLMSRTSSSSSSSSSLEMIGWQAHNPRLPSEIVSVIQYRILLESEALDDGTELDSKIVLETRTQVARVVLEVLCLDDDDMNTMSSPKSDVFGGVPKVESSSDGTRKLVKWAMSLICQWYRAGNGSPWKNVLVKTLQQIIVGDWHVSVSILSALLRSIPVDLKKPIFLSIVPMLNDQLVQDPPPHPFPELSGFLSSLSKSLPPVFFRPLFACAASDKEVVVVNHLCTLQVHSKYVADYWVRDVDMLCMALLGDASDQNGNGDTPGPRGVARLGQLVLLVELIGRMQVVRHEKDVAVNGDGKIGEVVRFVTTLETRMWLMIEARERTALLPSSIRMLMCILFREFRLLTRSLKPAPWLSRMLRWFEDFIADEYIGDLEEEVTSSVERIQGLYAAAQAASKQDRDRPTSMLAATASKVASSSGSGKPLDLAATFVEHEKLLKSLSKGYAPKAMKLFVALSTLIVEEDYHTLGPLLWQHCLLDNVDASSTASACFLLMQCAEKTPLDLKANIEVDLQTYALSSSDDTTRLEAVRKIGILINWRFQIITQNFVTDRTHRPFKLARPPLPFIAADMGTSLYVYTEDLDESKETDDVPLELRQRLAELGFPEEDAGVIDPRQEWIKTPMSILPANQLDRMEVGTNELTFGVHTSPLSSPQPSPRKLGTQRDQAQSLQPVEDAATLLRRNSSTGGPLSGVKRRAVFVPQLALIFPRLANLLFDKNFAVAAATRTTLMDLMRNDPALLSRPIFDYLAGENKDIQLAISTLAMLLHVRRTLPPPFTHNIFNNLAGLLKLLARNSETMDSLHDFALVVPVMASLATQVSGMSTKEIRRSKLEHFVIPSGSLWFTSAAPKGSMFPRHLKPTSDPFEPVPPTLMSITMIRVSQNMFFYSMLKRNYQDVQVIRKNMSRLILPSLDDYGLTKNLEMTDYMPRKNPTDNHRSSRNGTVEILSLMVSRSYILLVAQIFRSMPRHLSDRHELAVLVDGLNRALVTHGDDINIVSQVLIGFMVASTRFRRLFTTGGGYSLFMPALVKVYTEKPSHPGIRSAIEYAINRFYALHKDSFLYQAINTIGQLAMLPDIDIEWFSKGIYDLFASLRKGLSTTVDAAGIRNVNKAEEREALIIHTADEKPQTFLAAIRRAEPQMGRQMSLQLPDEYESLHLSMDDFVRLFLTVIAHDLSIARAQHFLRLLRSLSPHLYNASASTRTVLADGIVALGSILTKVFSKPKGGENMPKPIPEEGDNAFLSPDIAGETNFKEKSRSPSDSKIIRLDYLKLVLSFGSAGGQITLTVARHTLDVTKSLLKDWGDSNADILATFLGDFVKMLLHREEPTAPKAVVSFLQELSPILHSYLIFVNFTTVFETILKLTEMSLYANDSMFGEVIVGEVITAGLAACDLAASENQLMTVQYRPVLISLLAEAIFLKDADVINEIEKRPPTYQFLAGVVLPLALVMKTESQVITDGSRTDEHRKKLAVAWVRILYYAIKACQKSRRDADGTQSTNRGLGASFRSKSGDKGRQEAFWRSHLPTFMTALQVIKVVVVRGAADISYLPRVGIWERIAAFCNSMFAEGGADFALRTEINSAATTPTGSPRTSAQFDLSNSGSRLFVSTSSDLSRPGSPSSYTEKPRGLRRPRIVDYSLWSMLEFVCAYRSPLRMHLKILMMEKVVSLDQELQQQGNGTRNMSPFPASPSSRRVSTSVFSKSRQRLSSLMVPSPESSPRLKPSPSNLMPSPSLLEIPSRRAGYQISPISPHGHSGLPKILHLGPTSPSAFPPISSPMIGTGLPGISDARNSRISGDGGESSTATRATTIRSLKLIQETYRRVRGVQTFMGYDLLLPVPGMTVSNNGSASMSAGKDKDEEAALETWTREQALSAIMKETKDLMEEFEEGFGLEEDSVLVDAEPRTPYSSN</sequence>
<keyword evidence="4" id="KW-1185">Reference proteome</keyword>
<dbReference type="GO" id="GO:0005261">
    <property type="term" value="F:monoatomic cation channel activity"/>
    <property type="evidence" value="ECO:0007669"/>
    <property type="project" value="TreeGrafter"/>
</dbReference>
<gene>
    <name evidence="3" type="ORF">CVT25_001585</name>
</gene>
<name>A0A409WPY9_PSICY</name>
<evidence type="ECO:0000256" key="1">
    <source>
        <dbReference type="SAM" id="MobiDB-lite"/>
    </source>
</evidence>
<dbReference type="GO" id="GO:0034703">
    <property type="term" value="C:cation channel complex"/>
    <property type="evidence" value="ECO:0007669"/>
    <property type="project" value="TreeGrafter"/>
</dbReference>
<evidence type="ECO:0000313" key="3">
    <source>
        <dbReference type="EMBL" id="PPQ80551.1"/>
    </source>
</evidence>
<dbReference type="EMBL" id="NHYD01003321">
    <property type="protein sequence ID" value="PPQ80551.1"/>
    <property type="molecule type" value="Genomic_DNA"/>
</dbReference>
<organism evidence="3 4">
    <name type="scientific">Psilocybe cyanescens</name>
    <dbReference type="NCBI Taxonomy" id="93625"/>
    <lineage>
        <taxon>Eukaryota</taxon>
        <taxon>Fungi</taxon>
        <taxon>Dikarya</taxon>
        <taxon>Basidiomycota</taxon>
        <taxon>Agaricomycotina</taxon>
        <taxon>Agaricomycetes</taxon>
        <taxon>Agaricomycetidae</taxon>
        <taxon>Agaricales</taxon>
        <taxon>Agaricineae</taxon>
        <taxon>Strophariaceae</taxon>
        <taxon>Psilocybe</taxon>
    </lineage>
</organism>
<comment type="caution">
    <text evidence="3">The sequence shown here is derived from an EMBL/GenBank/DDBJ whole genome shotgun (WGS) entry which is preliminary data.</text>
</comment>
<dbReference type="GO" id="GO:0055080">
    <property type="term" value="P:monoatomic cation homeostasis"/>
    <property type="evidence" value="ECO:0007669"/>
    <property type="project" value="TreeGrafter"/>
</dbReference>
<reference evidence="3 4" key="1">
    <citation type="journal article" date="2018" name="Evol. Lett.">
        <title>Horizontal gene cluster transfer increased hallucinogenic mushroom diversity.</title>
        <authorList>
            <person name="Reynolds H.T."/>
            <person name="Vijayakumar V."/>
            <person name="Gluck-Thaler E."/>
            <person name="Korotkin H.B."/>
            <person name="Matheny P.B."/>
            <person name="Slot J.C."/>
        </authorList>
    </citation>
    <scope>NUCLEOTIDE SEQUENCE [LARGE SCALE GENOMIC DNA]</scope>
    <source>
        <strain evidence="3 4">2631</strain>
    </source>
</reference>
<feature type="domain" description="Protein UNC80 C-terminal" evidence="2">
    <location>
        <begin position="1503"/>
        <end position="1626"/>
    </location>
</feature>
<accession>A0A409WPY9</accession>
<dbReference type="Pfam" id="PF20262">
    <property type="entry name" value="UNC80_C"/>
    <property type="match status" value="1"/>
</dbReference>
<feature type="compositionally biased region" description="Low complexity" evidence="1">
    <location>
        <begin position="17"/>
        <end position="36"/>
    </location>
</feature>
<feature type="compositionally biased region" description="Polar residues" evidence="1">
    <location>
        <begin position="220"/>
        <end position="235"/>
    </location>
</feature>
<evidence type="ECO:0000313" key="4">
    <source>
        <dbReference type="Proteomes" id="UP000283269"/>
    </source>
</evidence>
<dbReference type="OrthoDB" id="5584001at2759"/>
<dbReference type="Proteomes" id="UP000283269">
    <property type="component" value="Unassembled WGS sequence"/>
</dbReference>
<dbReference type="SUPFAM" id="SSF48371">
    <property type="entry name" value="ARM repeat"/>
    <property type="match status" value="1"/>
</dbReference>
<dbReference type="InterPro" id="IPR016024">
    <property type="entry name" value="ARM-type_fold"/>
</dbReference>
<evidence type="ECO:0000259" key="2">
    <source>
        <dbReference type="Pfam" id="PF20262"/>
    </source>
</evidence>
<feature type="region of interest" description="Disordered" evidence="1">
    <location>
        <begin position="210"/>
        <end position="237"/>
    </location>
</feature>
<feature type="region of interest" description="Disordered" evidence="1">
    <location>
        <begin position="2156"/>
        <end position="2176"/>
    </location>
</feature>
<protein>
    <recommendedName>
        <fullName evidence="2">Protein UNC80 C-terminal domain-containing protein</fullName>
    </recommendedName>
</protein>
<dbReference type="InParanoid" id="A0A409WPY9"/>
<feature type="region of interest" description="Disordered" evidence="1">
    <location>
        <begin position="1"/>
        <end position="68"/>
    </location>
</feature>
<dbReference type="PANTHER" id="PTHR31781">
    <property type="entry name" value="UNC80"/>
    <property type="match status" value="1"/>
</dbReference>
<dbReference type="STRING" id="93625.A0A409WPY9"/>
<feature type="compositionally biased region" description="Polar residues" evidence="1">
    <location>
        <begin position="2220"/>
        <end position="2256"/>
    </location>
</feature>
<feature type="compositionally biased region" description="Low complexity" evidence="1">
    <location>
        <begin position="2157"/>
        <end position="2170"/>
    </location>
</feature>
<dbReference type="PANTHER" id="PTHR31781:SF1">
    <property type="entry name" value="PROTEIN UNC-80 HOMOLOG"/>
    <property type="match status" value="1"/>
</dbReference>
<feature type="region of interest" description="Disordered" evidence="1">
    <location>
        <begin position="2041"/>
        <end position="2061"/>
    </location>
</feature>
<feature type="region of interest" description="Disordered" evidence="1">
    <location>
        <begin position="2220"/>
        <end position="2278"/>
    </location>
</feature>
<feature type="region of interest" description="Disordered" evidence="1">
    <location>
        <begin position="1197"/>
        <end position="1222"/>
    </location>
</feature>
<proteinExistence type="predicted"/>